<keyword evidence="3" id="KW-1185">Reference proteome</keyword>
<dbReference type="RefSeq" id="WP_191187702.1">
    <property type="nucleotide sequence ID" value="NZ_JACWMY010000002.1"/>
</dbReference>
<proteinExistence type="predicted"/>
<evidence type="ECO:0000256" key="1">
    <source>
        <dbReference type="SAM" id="SignalP"/>
    </source>
</evidence>
<feature type="chain" id="PRO_5046736304" description="Lipoprotein" evidence="1">
    <location>
        <begin position="20"/>
        <end position="167"/>
    </location>
</feature>
<comment type="caution">
    <text evidence="2">The sequence shown here is derived from an EMBL/GenBank/DDBJ whole genome shotgun (WGS) entry which is preliminary data.</text>
</comment>
<evidence type="ECO:0008006" key="4">
    <source>
        <dbReference type="Google" id="ProtNLM"/>
    </source>
</evidence>
<dbReference type="EMBL" id="JACWMY010000002">
    <property type="protein sequence ID" value="MBD1363027.1"/>
    <property type="molecule type" value="Genomic_DNA"/>
</dbReference>
<accession>A0ABR7WL20</accession>
<feature type="signal peptide" evidence="1">
    <location>
        <begin position="1"/>
        <end position="19"/>
    </location>
</feature>
<protein>
    <recommendedName>
        <fullName evidence="4">Lipoprotein</fullName>
    </recommendedName>
</protein>
<evidence type="ECO:0000313" key="3">
    <source>
        <dbReference type="Proteomes" id="UP000606600"/>
    </source>
</evidence>
<organism evidence="2 3">
    <name type="scientific">Mucilaginibacter pankratovii</name>
    <dbReference type="NCBI Taxonomy" id="2772110"/>
    <lineage>
        <taxon>Bacteria</taxon>
        <taxon>Pseudomonadati</taxon>
        <taxon>Bacteroidota</taxon>
        <taxon>Sphingobacteriia</taxon>
        <taxon>Sphingobacteriales</taxon>
        <taxon>Sphingobacteriaceae</taxon>
        <taxon>Mucilaginibacter</taxon>
    </lineage>
</organism>
<keyword evidence="1" id="KW-0732">Signal</keyword>
<evidence type="ECO:0000313" key="2">
    <source>
        <dbReference type="EMBL" id="MBD1363027.1"/>
    </source>
</evidence>
<dbReference type="PROSITE" id="PS51257">
    <property type="entry name" value="PROKAR_LIPOPROTEIN"/>
    <property type="match status" value="1"/>
</dbReference>
<reference evidence="2 3" key="1">
    <citation type="submission" date="2020-09" db="EMBL/GenBank/DDBJ databases">
        <title>Novel species of Mucilaginibacter isolated from a glacier on the Tibetan Plateau.</title>
        <authorList>
            <person name="Liu Q."/>
            <person name="Xin Y.-H."/>
        </authorList>
    </citation>
    <scope>NUCLEOTIDE SEQUENCE [LARGE SCALE GENOMIC DNA]</scope>
    <source>
        <strain evidence="2 3">ZT4R22</strain>
    </source>
</reference>
<dbReference type="Proteomes" id="UP000606600">
    <property type="component" value="Unassembled WGS sequence"/>
</dbReference>
<gene>
    <name evidence="2" type="ORF">IDJ77_04315</name>
</gene>
<sequence length="167" mass="18752">MIKKLLFTTVLTTAFLLQACVTAKITSNKQEGYDKKIKKFFILINGSREAKNFFTYFSQGLKSKLATGQVESTTYVRNELSLDSEGDIDKQITEYKPEALMVIRQTVVHSTNKMVDGGTFEITIIDGETKKPVWKGAFEVYGQFGITEAAQTGVDKLYAKLLEDKLI</sequence>
<name>A0ABR7WL20_9SPHI</name>